<name>A0ABS6G3M1_9FIRM</name>
<dbReference type="InterPro" id="IPR001638">
    <property type="entry name" value="Solute-binding_3/MltF_N"/>
</dbReference>
<sequence length="664" mass="76177">MKWRDAIEALEKREVDAIQGMSKTEERQKKFLFATPTVINSQSIFVMKETSIISSLEDLVGLRVAFQYGDINHENIMDTSGIIMLPKKNQEEAIDALLNGDADAYIGNRLTGLFYLQKYRKSFLVKMVGDQMNTVEYGPVTYNGNEELVNLFNEGIELLKKSGTYDKIYAKWFGQEVIDGKNILKTYLEEIILSLIIIITVFSLFIIWNKKLKKEVSKRTMELETANKELLLHQQKINNLAYYDSVTMLPNRLFLVETLNKYIENASIENSRFAVLHLDLDRFKHINDTLGHNTGDKVLKLVGKRIEKLMEKEDFFARIGGDEFIILKGHINNDAETIDMANAIIEEFNRPFEISGYQLFLTTSIGISIYPYGGENSNDLIKNSDISMYVAKGNGGNCYYVYNKALSEKQMENLILINELRQALENNELIMFYQPIIDTVKGQVVGMEALLRWNKPEQGFISPDKFIPLAEETGLIIPIGEWVLKSVCIQNKRWIDRGYNAKRVFVNISARQFQQKDFFEKIITILNETGLDPNYLGLEITETTVVQDIKYTIEILNKLKDIGVSISIDDFGTGYSSFNYLKDMKVDGLKIDRSFIGETNNNCRKRAIAKTIILLAHQLNLTVTAEGVETKEQLEFLKENDCDYVQGYYYSKPISADEFEKFLD</sequence>
<dbReference type="InterPro" id="IPR001633">
    <property type="entry name" value="EAL_dom"/>
</dbReference>
<dbReference type="Pfam" id="PF00990">
    <property type="entry name" value="GGDEF"/>
    <property type="match status" value="1"/>
</dbReference>
<reference evidence="4 5" key="1">
    <citation type="submission" date="2021-06" db="EMBL/GenBank/DDBJ databases">
        <authorList>
            <person name="Sun Q."/>
            <person name="Li D."/>
        </authorList>
    </citation>
    <scope>NUCLEOTIDE SEQUENCE [LARGE SCALE GENOMIC DNA]</scope>
    <source>
        <strain evidence="4 5">MSJ-5</strain>
    </source>
</reference>
<dbReference type="CDD" id="cd01948">
    <property type="entry name" value="EAL"/>
    <property type="match status" value="1"/>
</dbReference>
<dbReference type="PROSITE" id="PS50883">
    <property type="entry name" value="EAL"/>
    <property type="match status" value="1"/>
</dbReference>
<organism evidence="4 5">
    <name type="scientific">Alkaliphilus flagellatus</name>
    <dbReference type="NCBI Taxonomy" id="2841507"/>
    <lineage>
        <taxon>Bacteria</taxon>
        <taxon>Bacillati</taxon>
        <taxon>Bacillota</taxon>
        <taxon>Clostridia</taxon>
        <taxon>Peptostreptococcales</taxon>
        <taxon>Natronincolaceae</taxon>
        <taxon>Alkaliphilus</taxon>
    </lineage>
</organism>
<keyword evidence="1" id="KW-0812">Transmembrane</keyword>
<evidence type="ECO:0000256" key="1">
    <source>
        <dbReference type="SAM" id="Phobius"/>
    </source>
</evidence>
<dbReference type="NCBIfam" id="TIGR00254">
    <property type="entry name" value="GGDEF"/>
    <property type="match status" value="1"/>
</dbReference>
<dbReference type="InterPro" id="IPR000160">
    <property type="entry name" value="GGDEF_dom"/>
</dbReference>
<keyword evidence="1" id="KW-0472">Membrane</keyword>
<evidence type="ECO:0000313" key="5">
    <source>
        <dbReference type="Proteomes" id="UP000779508"/>
    </source>
</evidence>
<evidence type="ECO:0000313" key="4">
    <source>
        <dbReference type="EMBL" id="MBU5676968.1"/>
    </source>
</evidence>
<protein>
    <submittedName>
        <fullName evidence="4">EAL domain-containing protein</fullName>
    </submittedName>
</protein>
<keyword evidence="1" id="KW-1133">Transmembrane helix</keyword>
<dbReference type="CDD" id="cd01949">
    <property type="entry name" value="GGDEF"/>
    <property type="match status" value="1"/>
</dbReference>
<gene>
    <name evidence="4" type="ORF">KQI88_11130</name>
</gene>
<dbReference type="Pfam" id="PF00497">
    <property type="entry name" value="SBP_bac_3"/>
    <property type="match status" value="1"/>
</dbReference>
<dbReference type="InterPro" id="IPR050706">
    <property type="entry name" value="Cyclic-di-GMP_PDE-like"/>
</dbReference>
<keyword evidence="5" id="KW-1185">Reference proteome</keyword>
<dbReference type="PANTHER" id="PTHR33121:SF70">
    <property type="entry name" value="SIGNALING PROTEIN YKOW"/>
    <property type="match status" value="1"/>
</dbReference>
<dbReference type="PROSITE" id="PS50887">
    <property type="entry name" value="GGDEF"/>
    <property type="match status" value="1"/>
</dbReference>
<dbReference type="Proteomes" id="UP000779508">
    <property type="component" value="Unassembled WGS sequence"/>
</dbReference>
<dbReference type="CDD" id="cd13704">
    <property type="entry name" value="PBP2_HisK"/>
    <property type="match status" value="1"/>
</dbReference>
<dbReference type="SMART" id="SM00062">
    <property type="entry name" value="PBPb"/>
    <property type="match status" value="1"/>
</dbReference>
<dbReference type="PANTHER" id="PTHR33121">
    <property type="entry name" value="CYCLIC DI-GMP PHOSPHODIESTERASE PDEF"/>
    <property type="match status" value="1"/>
</dbReference>
<accession>A0ABS6G3M1</accession>
<dbReference type="SMART" id="SM00052">
    <property type="entry name" value="EAL"/>
    <property type="match status" value="1"/>
</dbReference>
<dbReference type="SMART" id="SM00267">
    <property type="entry name" value="GGDEF"/>
    <property type="match status" value="1"/>
</dbReference>
<feature type="domain" description="GGDEF" evidence="3">
    <location>
        <begin position="271"/>
        <end position="404"/>
    </location>
</feature>
<feature type="transmembrane region" description="Helical" evidence="1">
    <location>
        <begin position="191"/>
        <end position="209"/>
    </location>
</feature>
<dbReference type="EMBL" id="JAHLQK010000004">
    <property type="protein sequence ID" value="MBU5676968.1"/>
    <property type="molecule type" value="Genomic_DNA"/>
</dbReference>
<feature type="domain" description="EAL" evidence="2">
    <location>
        <begin position="413"/>
        <end position="664"/>
    </location>
</feature>
<evidence type="ECO:0000259" key="3">
    <source>
        <dbReference type="PROSITE" id="PS50887"/>
    </source>
</evidence>
<evidence type="ECO:0000259" key="2">
    <source>
        <dbReference type="PROSITE" id="PS50883"/>
    </source>
</evidence>
<comment type="caution">
    <text evidence="4">The sequence shown here is derived from an EMBL/GenBank/DDBJ whole genome shotgun (WGS) entry which is preliminary data.</text>
</comment>
<proteinExistence type="predicted"/>
<dbReference type="Pfam" id="PF00563">
    <property type="entry name" value="EAL"/>
    <property type="match status" value="1"/>
</dbReference>